<dbReference type="Proteomes" id="UP000299102">
    <property type="component" value="Unassembled WGS sequence"/>
</dbReference>
<sequence length="105" mass="11448">MADLEASTAASRKQFGFTQGRSTNDANVELVQQIFGAWEKSLDRVGVFCDLSKAFDCVSKVFLGFELLLALKHNARRLFIIGLQNSSAVVSVSVTNVVMVARPPL</sequence>
<comment type="caution">
    <text evidence="1">The sequence shown here is derived from an EMBL/GenBank/DDBJ whole genome shotgun (WGS) entry which is preliminary data.</text>
</comment>
<dbReference type="OrthoDB" id="414730at2759"/>
<accession>A0A4C1YRR9</accession>
<gene>
    <name evidence="1" type="ORF">EVAR_38147_1</name>
</gene>
<evidence type="ECO:0008006" key="3">
    <source>
        <dbReference type="Google" id="ProtNLM"/>
    </source>
</evidence>
<evidence type="ECO:0000313" key="1">
    <source>
        <dbReference type="EMBL" id="GBP77329.1"/>
    </source>
</evidence>
<protein>
    <recommendedName>
        <fullName evidence="3">Reverse transcriptase domain-containing protein</fullName>
    </recommendedName>
</protein>
<evidence type="ECO:0000313" key="2">
    <source>
        <dbReference type="Proteomes" id="UP000299102"/>
    </source>
</evidence>
<proteinExistence type="predicted"/>
<dbReference type="AlphaFoldDB" id="A0A4C1YRR9"/>
<organism evidence="1 2">
    <name type="scientific">Eumeta variegata</name>
    <name type="common">Bagworm moth</name>
    <name type="synonym">Eumeta japonica</name>
    <dbReference type="NCBI Taxonomy" id="151549"/>
    <lineage>
        <taxon>Eukaryota</taxon>
        <taxon>Metazoa</taxon>
        <taxon>Ecdysozoa</taxon>
        <taxon>Arthropoda</taxon>
        <taxon>Hexapoda</taxon>
        <taxon>Insecta</taxon>
        <taxon>Pterygota</taxon>
        <taxon>Neoptera</taxon>
        <taxon>Endopterygota</taxon>
        <taxon>Lepidoptera</taxon>
        <taxon>Glossata</taxon>
        <taxon>Ditrysia</taxon>
        <taxon>Tineoidea</taxon>
        <taxon>Psychidae</taxon>
        <taxon>Oiketicinae</taxon>
        <taxon>Eumeta</taxon>
    </lineage>
</organism>
<keyword evidence="2" id="KW-1185">Reference proteome</keyword>
<reference evidence="1 2" key="1">
    <citation type="journal article" date="2019" name="Commun. Biol.">
        <title>The bagworm genome reveals a unique fibroin gene that provides high tensile strength.</title>
        <authorList>
            <person name="Kono N."/>
            <person name="Nakamura H."/>
            <person name="Ohtoshi R."/>
            <person name="Tomita M."/>
            <person name="Numata K."/>
            <person name="Arakawa K."/>
        </authorList>
    </citation>
    <scope>NUCLEOTIDE SEQUENCE [LARGE SCALE GENOMIC DNA]</scope>
</reference>
<dbReference type="EMBL" id="BGZK01001326">
    <property type="protein sequence ID" value="GBP77329.1"/>
    <property type="molecule type" value="Genomic_DNA"/>
</dbReference>
<name>A0A4C1YRR9_EUMVA</name>